<feature type="transmembrane region" description="Helical" evidence="3">
    <location>
        <begin position="1231"/>
        <end position="1249"/>
    </location>
</feature>
<dbReference type="Proteomes" id="UP001360953">
    <property type="component" value="Unassembled WGS sequence"/>
</dbReference>
<feature type="compositionally biased region" description="Polar residues" evidence="2">
    <location>
        <begin position="625"/>
        <end position="647"/>
    </location>
</feature>
<feature type="compositionally biased region" description="Low complexity" evidence="2">
    <location>
        <begin position="990"/>
        <end position="1001"/>
    </location>
</feature>
<feature type="region of interest" description="Disordered" evidence="2">
    <location>
        <begin position="1075"/>
        <end position="1120"/>
    </location>
</feature>
<evidence type="ECO:0000313" key="4">
    <source>
        <dbReference type="EMBL" id="KAK7537046.1"/>
    </source>
</evidence>
<feature type="compositionally biased region" description="Low complexity" evidence="2">
    <location>
        <begin position="354"/>
        <end position="370"/>
    </location>
</feature>
<keyword evidence="1" id="KW-0175">Coiled coil</keyword>
<feature type="compositionally biased region" description="Pro residues" evidence="2">
    <location>
        <begin position="229"/>
        <end position="245"/>
    </location>
</feature>
<keyword evidence="5" id="KW-1185">Reference proteome</keyword>
<feature type="region of interest" description="Disordered" evidence="2">
    <location>
        <begin position="314"/>
        <end position="713"/>
    </location>
</feature>
<feature type="coiled-coil region" evidence="1">
    <location>
        <begin position="1028"/>
        <end position="1055"/>
    </location>
</feature>
<accession>A0ABR1LRB8</accession>
<sequence length="1295" mass="139688">MGQEFLFGAAPTRQALRAQTAVAVAVAVPSTSRRGVVYLSQPLFLSSDSTPHHPPFLCPLCPPSLSSNQPSNQTSDHTFTMVGCMPKKDSGVVRNVGAGFVMAQQPAELTTMTQSHPYAGRNTTTTTPAATSPLGVPRTPSPNRPARAIAPSPSPQGPRGRRRARSPSPSPERSKRVKTEGATPSPAAPNAAAAIPPPPPSTSSPSVYLRPASESTPPATFSFVAAPPAAQPQPQPKPAAPPAAPVKPKSTFSDLLDLAKNAPPPEKPRAFPDGNIPGFQKPVRMNEAPARSSAPFELLPSRIPGLGKLAVAVAAAPTTPSPAVPPPPPSSPPKDEEIDCARPLQVNPADFFSQAALPACLTPPQQQQPLFRRPSTTPPPPPPQPVQQHPLFSALPQQPQQQSVLRPLQQQPQRSVFDCLQQQKPQQPVVFPSFGELQQQRAARSPSPSDDEDEEIADAQPLAYPFARPQPPQDDEELCDAPSEEEPSADADVVIEDAPADVEAPFSVDAGELLDADSEKDDEDLPDAEPTQGPNVDYEELPDAAPDANPDVNVNVNTLAPPTYLAPPTSPKAQTLANLSPCSLAQIRGHFLKKSRSNPNRMGSPKPTSPTGPKTPTTPIRPLSPTDSATRPLSPETSSNRSLSPTSEPAARSARTRRGTAHRNGKQRAAQAKRREKREEYETTERLRTEKEEENERRIADLEAENARLKTDQARTSEKFAALEAQLAEANDLTTSAAKARDEAQSNADELNKKLTREVAADEATKQALANVNAELDSANDTIKVLKSDKDQLDEHIICMESDHAFEIDSRDSLAEEWEKNLNQLEQRAQTAEAALESARLYINNEATSSEVLQQELDATKSELEQEKLKAKDLQTELDQQQTELDQQKSKSESLTRNFRFMLDTQTAKVMKLTDANAKLTADNSQIQQNVDTEVAHSRQLEQRHEELRSLNLKLQKDLKNNAGRTRMPTQQEAGPSSNFSYGRAQRALSSTKTTSSNITNELSGASDEMELEMSTAARANRSKDITIKKLTAQLADFEARYDALKAVLADYEAAPTPSSPLPAALSSTALSIMPSSEAPELDSEDAAPESLQLTSAQPSSSAAPSTESSPKPTESTGTQTEVVCSVKLAPVNQSSSGALTSVSSPEPAESTLVTALAQPSSSTAFPTKSAQEMLREFEELLLKGRDEVNSRVDRIDGGIDALEASMKRSRTPACISCIGKSVSSIFSQPLLFFMLLLFFFLLTSVAIGHSMQEELWHEANTLSQDISFSPARTQIAGYGQVAVLVLFIINWWRS</sequence>
<evidence type="ECO:0000256" key="1">
    <source>
        <dbReference type="SAM" id="Coils"/>
    </source>
</evidence>
<feature type="compositionally biased region" description="Pro residues" evidence="2">
    <location>
        <begin position="376"/>
        <end position="385"/>
    </location>
</feature>
<feature type="compositionally biased region" description="Acidic residues" evidence="2">
    <location>
        <begin position="512"/>
        <end position="527"/>
    </location>
</feature>
<keyword evidence="3" id="KW-0472">Membrane</keyword>
<feature type="compositionally biased region" description="Low complexity" evidence="2">
    <location>
        <begin position="386"/>
        <end position="430"/>
    </location>
</feature>
<reference evidence="4 5" key="1">
    <citation type="submission" date="2024-04" db="EMBL/GenBank/DDBJ databases">
        <title>Phyllosticta paracitricarpa is synonymous to the EU quarantine fungus P. citricarpa based on phylogenomic analyses.</title>
        <authorList>
            <consortium name="Lawrence Berkeley National Laboratory"/>
            <person name="Van ingen-buijs V.A."/>
            <person name="Van westerhoven A.C."/>
            <person name="Haridas S."/>
            <person name="Skiadas P."/>
            <person name="Martin F."/>
            <person name="Groenewald J.Z."/>
            <person name="Crous P.W."/>
            <person name="Seidl M.F."/>
        </authorList>
    </citation>
    <scope>NUCLEOTIDE SEQUENCE [LARGE SCALE GENOMIC DNA]</scope>
    <source>
        <strain evidence="4 5">CPC 17464</strain>
    </source>
</reference>
<feature type="region of interest" description="Disordered" evidence="2">
    <location>
        <begin position="961"/>
        <end position="1010"/>
    </location>
</feature>
<evidence type="ECO:0000256" key="3">
    <source>
        <dbReference type="SAM" id="Phobius"/>
    </source>
</evidence>
<feature type="transmembrane region" description="Helical" evidence="3">
    <location>
        <begin position="1276"/>
        <end position="1293"/>
    </location>
</feature>
<comment type="caution">
    <text evidence="4">The sequence shown here is derived from an EMBL/GenBank/DDBJ whole genome shotgun (WGS) entry which is preliminary data.</text>
</comment>
<dbReference type="GeneID" id="92031087"/>
<feature type="compositionally biased region" description="Low complexity" evidence="2">
    <location>
        <begin position="182"/>
        <end position="194"/>
    </location>
</feature>
<feature type="compositionally biased region" description="Polar residues" evidence="2">
    <location>
        <begin position="572"/>
        <end position="583"/>
    </location>
</feature>
<evidence type="ECO:0000313" key="5">
    <source>
        <dbReference type="Proteomes" id="UP001360953"/>
    </source>
</evidence>
<dbReference type="RefSeq" id="XP_066655197.1">
    <property type="nucleotide sequence ID" value="XM_066798181.1"/>
</dbReference>
<feature type="compositionally biased region" description="Pro residues" evidence="2">
    <location>
        <begin position="319"/>
        <end position="332"/>
    </location>
</feature>
<keyword evidence="3" id="KW-1133">Transmembrane helix</keyword>
<feature type="compositionally biased region" description="Low complexity" evidence="2">
    <location>
        <begin position="603"/>
        <end position="618"/>
    </location>
</feature>
<evidence type="ECO:0000256" key="2">
    <source>
        <dbReference type="SAM" id="MobiDB-lite"/>
    </source>
</evidence>
<proteinExistence type="predicted"/>
<feature type="compositionally biased region" description="Low complexity" evidence="2">
    <location>
        <begin position="543"/>
        <end position="563"/>
    </location>
</feature>
<feature type="compositionally biased region" description="Basic and acidic residues" evidence="2">
    <location>
        <begin position="677"/>
        <end position="713"/>
    </location>
</feature>
<dbReference type="EMBL" id="JBBPEH010000006">
    <property type="protein sequence ID" value="KAK7537046.1"/>
    <property type="molecule type" value="Genomic_DNA"/>
</dbReference>
<feature type="region of interest" description="Disordered" evidence="2">
    <location>
        <begin position="116"/>
        <end position="294"/>
    </location>
</feature>
<keyword evidence="3" id="KW-0812">Transmembrane</keyword>
<name>A0ABR1LRB8_9PEZI</name>
<organism evidence="4 5">
    <name type="scientific">Phyllosticta citribraziliensis</name>
    <dbReference type="NCBI Taxonomy" id="989973"/>
    <lineage>
        <taxon>Eukaryota</taxon>
        <taxon>Fungi</taxon>
        <taxon>Dikarya</taxon>
        <taxon>Ascomycota</taxon>
        <taxon>Pezizomycotina</taxon>
        <taxon>Dothideomycetes</taxon>
        <taxon>Dothideomycetes incertae sedis</taxon>
        <taxon>Botryosphaeriales</taxon>
        <taxon>Phyllostictaceae</taxon>
        <taxon>Phyllosticta</taxon>
    </lineage>
</organism>
<feature type="compositionally biased region" description="Basic residues" evidence="2">
    <location>
        <begin position="654"/>
        <end position="676"/>
    </location>
</feature>
<feature type="compositionally biased region" description="Acidic residues" evidence="2">
    <location>
        <begin position="473"/>
        <end position="500"/>
    </location>
</feature>
<feature type="compositionally biased region" description="Polar residues" evidence="2">
    <location>
        <begin position="968"/>
        <end position="981"/>
    </location>
</feature>
<gene>
    <name evidence="4" type="ORF">J3D65DRAFT_603083</name>
</gene>
<feature type="compositionally biased region" description="Low complexity" evidence="2">
    <location>
        <begin position="1091"/>
        <end position="1117"/>
    </location>
</feature>
<feature type="compositionally biased region" description="Polar residues" evidence="2">
    <location>
        <begin position="436"/>
        <end position="448"/>
    </location>
</feature>
<protein>
    <submittedName>
        <fullName evidence="4">Uncharacterized protein</fullName>
    </submittedName>
</protein>